<keyword evidence="3" id="KW-1185">Reference proteome</keyword>
<dbReference type="PROSITE" id="PS51257">
    <property type="entry name" value="PROKAR_LIPOPROTEIN"/>
    <property type="match status" value="1"/>
</dbReference>
<feature type="chain" id="PRO_5041249761" evidence="1">
    <location>
        <begin position="28"/>
        <end position="155"/>
    </location>
</feature>
<dbReference type="PANTHER" id="PTHR33210:SF16">
    <property type="entry name" value="OS04G0517000 PROTEIN"/>
    <property type="match status" value="1"/>
</dbReference>
<dbReference type="EMBL" id="JARBHA010000007">
    <property type="protein sequence ID" value="KAJ9696928.1"/>
    <property type="molecule type" value="Genomic_DNA"/>
</dbReference>
<dbReference type="InterPro" id="IPR039923">
    <property type="entry name" value="Protodermal_1"/>
</dbReference>
<keyword evidence="1" id="KW-0732">Signal</keyword>
<comment type="caution">
    <text evidence="2">The sequence shown here is derived from an EMBL/GenBank/DDBJ whole genome shotgun (WGS) entry which is preliminary data.</text>
</comment>
<evidence type="ECO:0000256" key="1">
    <source>
        <dbReference type="SAM" id="SignalP"/>
    </source>
</evidence>
<protein>
    <submittedName>
        <fullName evidence="2">Uncharacterized protein</fullName>
    </submittedName>
</protein>
<gene>
    <name evidence="2" type="ORF">PVL29_008924</name>
</gene>
<feature type="signal peptide" evidence="1">
    <location>
        <begin position="1"/>
        <end position="27"/>
    </location>
</feature>
<evidence type="ECO:0000313" key="3">
    <source>
        <dbReference type="Proteomes" id="UP001168098"/>
    </source>
</evidence>
<dbReference type="Proteomes" id="UP001168098">
    <property type="component" value="Unassembled WGS sequence"/>
</dbReference>
<name>A0AA38ZZ08_VITRO</name>
<proteinExistence type="predicted"/>
<organism evidence="2 3">
    <name type="scientific">Vitis rotundifolia</name>
    <name type="common">Muscadine grape</name>
    <dbReference type="NCBI Taxonomy" id="103349"/>
    <lineage>
        <taxon>Eukaryota</taxon>
        <taxon>Viridiplantae</taxon>
        <taxon>Streptophyta</taxon>
        <taxon>Embryophyta</taxon>
        <taxon>Tracheophyta</taxon>
        <taxon>Spermatophyta</taxon>
        <taxon>Magnoliopsida</taxon>
        <taxon>eudicotyledons</taxon>
        <taxon>Gunneridae</taxon>
        <taxon>Pentapetalae</taxon>
        <taxon>rosids</taxon>
        <taxon>Vitales</taxon>
        <taxon>Vitaceae</taxon>
        <taxon>Viteae</taxon>
        <taxon>Vitis</taxon>
    </lineage>
</organism>
<reference evidence="2 3" key="1">
    <citation type="journal article" date="2023" name="BMC Biotechnol.">
        <title>Vitis rotundifolia cv Carlos genome sequencing.</title>
        <authorList>
            <person name="Huff M."/>
            <person name="Hulse-Kemp A."/>
            <person name="Scheffler B."/>
            <person name="Youngblood R."/>
            <person name="Simpson S."/>
            <person name="Babiker E."/>
            <person name="Staton M."/>
        </authorList>
    </citation>
    <scope>NUCLEOTIDE SEQUENCE [LARGE SCALE GENOMIC DNA]</scope>
    <source>
        <tissue evidence="2">Leaf</tissue>
    </source>
</reference>
<sequence length="155" mass="17163">MKMESSASLSPLVLILFLSCFAVTATAAQTQWRPGFLYTRSRGRCTPQYWGSRKEAWPRMVPQTSTVAKVFGSRASERFRSDMTLLEATAQDEGVENVFNGLLKQTSAALINSYARKGFPYSAWEVKTLLIQALVSEEAAALQAKHFSIANEACN</sequence>
<accession>A0AA38ZZ08</accession>
<dbReference type="AlphaFoldDB" id="A0AA38ZZ08"/>
<dbReference type="PANTHER" id="PTHR33210">
    <property type="entry name" value="PROTODERMAL FACTOR 1"/>
    <property type="match status" value="1"/>
</dbReference>
<evidence type="ECO:0000313" key="2">
    <source>
        <dbReference type="EMBL" id="KAJ9696928.1"/>
    </source>
</evidence>